<organism evidence="2 3">
    <name type="scientific">Daphnia sinensis</name>
    <dbReference type="NCBI Taxonomy" id="1820382"/>
    <lineage>
        <taxon>Eukaryota</taxon>
        <taxon>Metazoa</taxon>
        <taxon>Ecdysozoa</taxon>
        <taxon>Arthropoda</taxon>
        <taxon>Crustacea</taxon>
        <taxon>Branchiopoda</taxon>
        <taxon>Diplostraca</taxon>
        <taxon>Cladocera</taxon>
        <taxon>Anomopoda</taxon>
        <taxon>Daphniidae</taxon>
        <taxon>Daphnia</taxon>
        <taxon>Daphnia similis group</taxon>
    </lineage>
</organism>
<evidence type="ECO:0000313" key="3">
    <source>
        <dbReference type="Proteomes" id="UP000820818"/>
    </source>
</evidence>
<sequence length="105" mass="11450">MTSENGLVMRRRKALLIACHLIITVSADDEVTIINHVSCLMMRVGSVNDFCLRIFPSPSAAATESIPVSLSNSFEFLQQIIIGGPLFSYPSPSGGGLKKLLYFVF</sequence>
<keyword evidence="1" id="KW-0732">Signal</keyword>
<protein>
    <recommendedName>
        <fullName evidence="4">Secreted protein</fullName>
    </recommendedName>
</protein>
<keyword evidence="3" id="KW-1185">Reference proteome</keyword>
<feature type="signal peptide" evidence="1">
    <location>
        <begin position="1"/>
        <end position="27"/>
    </location>
</feature>
<feature type="chain" id="PRO_5041903932" description="Secreted protein" evidence="1">
    <location>
        <begin position="28"/>
        <end position="105"/>
    </location>
</feature>
<dbReference type="AlphaFoldDB" id="A0AAD5PLG0"/>
<reference evidence="2 3" key="1">
    <citation type="submission" date="2022-05" db="EMBL/GenBank/DDBJ databases">
        <title>A multi-omics perspective on studying reproductive biology in Daphnia sinensis.</title>
        <authorList>
            <person name="Jia J."/>
        </authorList>
    </citation>
    <scope>NUCLEOTIDE SEQUENCE [LARGE SCALE GENOMIC DNA]</scope>
    <source>
        <strain evidence="2 3">WSL</strain>
    </source>
</reference>
<evidence type="ECO:0000256" key="1">
    <source>
        <dbReference type="SAM" id="SignalP"/>
    </source>
</evidence>
<dbReference type="EMBL" id="WJBH02000010">
    <property type="protein sequence ID" value="KAI9551881.1"/>
    <property type="molecule type" value="Genomic_DNA"/>
</dbReference>
<evidence type="ECO:0000313" key="2">
    <source>
        <dbReference type="EMBL" id="KAI9551881.1"/>
    </source>
</evidence>
<gene>
    <name evidence="2" type="ORF">GHT06_022217</name>
</gene>
<comment type="caution">
    <text evidence="2">The sequence shown here is derived from an EMBL/GenBank/DDBJ whole genome shotgun (WGS) entry which is preliminary data.</text>
</comment>
<dbReference type="Proteomes" id="UP000820818">
    <property type="component" value="Linkage Group LG10"/>
</dbReference>
<proteinExistence type="predicted"/>
<accession>A0AAD5PLG0</accession>
<name>A0AAD5PLG0_9CRUS</name>
<evidence type="ECO:0008006" key="4">
    <source>
        <dbReference type="Google" id="ProtNLM"/>
    </source>
</evidence>